<evidence type="ECO:0000256" key="2">
    <source>
        <dbReference type="SAM" id="MobiDB-lite"/>
    </source>
</evidence>
<reference evidence="4" key="1">
    <citation type="submission" date="2015-11" db="EMBL/GenBank/DDBJ databases">
        <title>De novo transcriptome assembly of four potential Pierce s Disease insect vectors from Arizona vineyards.</title>
        <authorList>
            <person name="Tassone E.E."/>
        </authorList>
    </citation>
    <scope>NUCLEOTIDE SEQUENCE</scope>
</reference>
<feature type="domain" description="ELM2" evidence="3">
    <location>
        <begin position="139"/>
        <end position="231"/>
    </location>
</feature>
<name>A0A1B6LWM7_9HEMI</name>
<protein>
    <recommendedName>
        <fullName evidence="3">ELM2 domain-containing protein</fullName>
    </recommendedName>
</protein>
<evidence type="ECO:0000313" key="4">
    <source>
        <dbReference type="EMBL" id="JAT28092.1"/>
    </source>
</evidence>
<proteinExistence type="predicted"/>
<feature type="region of interest" description="Disordered" evidence="2">
    <location>
        <begin position="237"/>
        <end position="279"/>
    </location>
</feature>
<evidence type="ECO:0000259" key="3">
    <source>
        <dbReference type="PROSITE" id="PS51156"/>
    </source>
</evidence>
<feature type="region of interest" description="Disordered" evidence="2">
    <location>
        <begin position="1"/>
        <end position="28"/>
    </location>
</feature>
<gene>
    <name evidence="4" type="ORF">g.11804</name>
</gene>
<accession>A0A1B6LWM7</accession>
<evidence type="ECO:0000256" key="1">
    <source>
        <dbReference type="ARBA" id="ARBA00023242"/>
    </source>
</evidence>
<dbReference type="SMART" id="SM01189">
    <property type="entry name" value="ELM2"/>
    <property type="match status" value="1"/>
</dbReference>
<dbReference type="PROSITE" id="PS51156">
    <property type="entry name" value="ELM2"/>
    <property type="match status" value="1"/>
</dbReference>
<dbReference type="AlphaFoldDB" id="A0A1B6LWM7"/>
<sequence length="279" mass="31773">MDKLPTPPQEEKSDDYSSMYEEEDNEDTIDVEEALEPIMDPLEELKFLAEDLNESLPELRSRWGKRQAECPADEIFHGPSTSKRAKKTEYAGGTYCSAGFPEPLDGEASELIQLYVNDGKLKEEDDKDYVPFNFMQATQAVRVGSEYQAVLPEVTTMSNVKETPRAELLWSPPTNLNDTELNLYIKEATKILYNVNSTPTNSHNHIIMFLQCLMNCGYETQPALYMVKEKIQKACKENIKKSPPTKDKVDKPGEIDDKSANNVIDKEVYEKFDPKEPNQ</sequence>
<dbReference type="Pfam" id="PF01448">
    <property type="entry name" value="ELM2"/>
    <property type="match status" value="1"/>
</dbReference>
<organism evidence="4">
    <name type="scientific">Graphocephala atropunctata</name>
    <dbReference type="NCBI Taxonomy" id="36148"/>
    <lineage>
        <taxon>Eukaryota</taxon>
        <taxon>Metazoa</taxon>
        <taxon>Ecdysozoa</taxon>
        <taxon>Arthropoda</taxon>
        <taxon>Hexapoda</taxon>
        <taxon>Insecta</taxon>
        <taxon>Pterygota</taxon>
        <taxon>Neoptera</taxon>
        <taxon>Paraneoptera</taxon>
        <taxon>Hemiptera</taxon>
        <taxon>Auchenorrhyncha</taxon>
        <taxon>Membracoidea</taxon>
        <taxon>Cicadellidae</taxon>
        <taxon>Cicadellinae</taxon>
        <taxon>Cicadellini</taxon>
        <taxon>Graphocephala</taxon>
    </lineage>
</organism>
<keyword evidence="1" id="KW-0539">Nucleus</keyword>
<feature type="compositionally biased region" description="Basic and acidic residues" evidence="2">
    <location>
        <begin position="1"/>
        <end position="15"/>
    </location>
</feature>
<dbReference type="EMBL" id="GEBQ01011885">
    <property type="protein sequence ID" value="JAT28092.1"/>
    <property type="molecule type" value="Transcribed_RNA"/>
</dbReference>
<dbReference type="InterPro" id="IPR000949">
    <property type="entry name" value="ELM2_dom"/>
</dbReference>
<dbReference type="Gene3D" id="4.10.1240.50">
    <property type="match status" value="1"/>
</dbReference>